<dbReference type="GO" id="GO:0005770">
    <property type="term" value="C:late endosome"/>
    <property type="evidence" value="ECO:0007669"/>
    <property type="project" value="TreeGrafter"/>
</dbReference>
<dbReference type="GO" id="GO:0097422">
    <property type="term" value="C:tubular endosome"/>
    <property type="evidence" value="ECO:0007669"/>
    <property type="project" value="TreeGrafter"/>
</dbReference>
<dbReference type="Gene3D" id="1.20.1050.80">
    <property type="entry name" value="VPS9 domain"/>
    <property type="match status" value="1"/>
</dbReference>
<gene>
    <name evidence="2" type="ORF">GOP47_0015726</name>
</gene>
<proteinExistence type="predicted"/>
<dbReference type="SUPFAM" id="SSF109993">
    <property type="entry name" value="VPS9 domain"/>
    <property type="match status" value="1"/>
</dbReference>
<dbReference type="Proteomes" id="UP000886520">
    <property type="component" value="Chromosome 15"/>
</dbReference>
<accession>A0A9D4UKB1</accession>
<dbReference type="GO" id="GO:0000149">
    <property type="term" value="F:SNARE binding"/>
    <property type="evidence" value="ECO:0007669"/>
    <property type="project" value="TreeGrafter"/>
</dbReference>
<feature type="domain" description="VPS9" evidence="1">
    <location>
        <begin position="344"/>
        <end position="495"/>
    </location>
</feature>
<evidence type="ECO:0000259" key="1">
    <source>
        <dbReference type="PROSITE" id="PS51205"/>
    </source>
</evidence>
<dbReference type="InterPro" id="IPR011993">
    <property type="entry name" value="PH-like_dom_sf"/>
</dbReference>
<comment type="caution">
    <text evidence="2">The sequence shown here is derived from an EMBL/GenBank/DDBJ whole genome shotgun (WGS) entry which is preliminary data.</text>
</comment>
<dbReference type="InterPro" id="IPR037191">
    <property type="entry name" value="VPS9_dom_sf"/>
</dbReference>
<dbReference type="SMART" id="SM00233">
    <property type="entry name" value="PH"/>
    <property type="match status" value="1"/>
</dbReference>
<sequence>MGMEDIKSLDERTGWAFLWTGAEWVRHFLVLTPGVLTIYPSIHRSNVEKTVLVDKCAIGLHKPLPLTESKSSKYSLKKRIWKNLLKLVLSDQIFSQTDLAVISIRPRRGKTCYLMFPSEAEAEVWKAGIEESIVLVTVSDSKKVRKKWRRSKAMQQASDAFDQTKTFLQTKSLLIPPFGLRWQAYSPLFKVREAKQTASLTNPCKGETVNANAAENVNPACIKANPIKPLWYDLESLNGCTNFLCSSYLNLRALEHTSLMVDHFKGSYQMGDSSLPDELRLEAWKGTAHRIVKALVDQLLLNNPSLEPCISNDELLDQLWCASEVWVFGAVHDKIMGACKQMFAIQDASLNNILARLEKVDPEKLGVRAEFEVLVLGEALDEFRRLNQFRTPYEKAMCLRKTVLCIINGIQSLIKSCTGALKDTEGLLPCTDDLLSFMLLLMARAKVRNLHANACYMENFINLQKDTNRGELVYHITNFMAACKYLQSEAVQQLLADISLPPKTAVSQMQALSCDSRSSSPSFCRSSSSFVTSSSSRVDSLDLEANESRWEEACDKSSCFDQEAFCNNWRGSDSLNGRDFPELETIEDDFNPDKAWFMAREGLVKDGKLKSYLPYRSGRRVLALPGESPDFLLAPTYQ</sequence>
<keyword evidence="3" id="KW-1185">Reference proteome</keyword>
<dbReference type="PANTHER" id="PTHR24170:SF1">
    <property type="entry name" value="DOMAIN PROTEIN, PUTATIVE (AFU_ORTHOLOGUE AFUA_1G09870)-RELATED"/>
    <property type="match status" value="1"/>
</dbReference>
<dbReference type="EMBL" id="JABFUD020000015">
    <property type="protein sequence ID" value="KAI5069425.1"/>
    <property type="molecule type" value="Genomic_DNA"/>
</dbReference>
<dbReference type="GO" id="GO:0045022">
    <property type="term" value="P:early endosome to late endosome transport"/>
    <property type="evidence" value="ECO:0007669"/>
    <property type="project" value="TreeGrafter"/>
</dbReference>
<dbReference type="OrthoDB" id="411646at2759"/>
<dbReference type="GO" id="GO:0030133">
    <property type="term" value="C:transport vesicle"/>
    <property type="evidence" value="ECO:0007669"/>
    <property type="project" value="TreeGrafter"/>
</dbReference>
<dbReference type="GO" id="GO:0005085">
    <property type="term" value="F:guanyl-nucleotide exchange factor activity"/>
    <property type="evidence" value="ECO:0007669"/>
    <property type="project" value="TreeGrafter"/>
</dbReference>
<reference evidence="2" key="1">
    <citation type="submission" date="2021-01" db="EMBL/GenBank/DDBJ databases">
        <title>Adiantum capillus-veneris genome.</title>
        <authorList>
            <person name="Fang Y."/>
            <person name="Liao Q."/>
        </authorList>
    </citation>
    <scope>NUCLEOTIDE SEQUENCE</scope>
    <source>
        <strain evidence="2">H3</strain>
        <tissue evidence="2">Leaf</tissue>
    </source>
</reference>
<dbReference type="Gene3D" id="2.30.29.30">
    <property type="entry name" value="Pleckstrin-homology domain (PH domain)/Phosphotyrosine-binding domain (PTB)"/>
    <property type="match status" value="1"/>
</dbReference>
<dbReference type="SUPFAM" id="SSF50729">
    <property type="entry name" value="PH domain-like"/>
    <property type="match status" value="1"/>
</dbReference>
<dbReference type="PROSITE" id="PS51205">
    <property type="entry name" value="VPS9"/>
    <property type="match status" value="1"/>
</dbReference>
<dbReference type="AlphaFoldDB" id="A0A9D4UKB1"/>
<dbReference type="GO" id="GO:0005769">
    <property type="term" value="C:early endosome"/>
    <property type="evidence" value="ECO:0007669"/>
    <property type="project" value="TreeGrafter"/>
</dbReference>
<protein>
    <recommendedName>
        <fullName evidence="1">VPS9 domain-containing protein</fullName>
    </recommendedName>
</protein>
<dbReference type="InterPro" id="IPR051248">
    <property type="entry name" value="UPF0507/Ank_repeat_27"/>
</dbReference>
<name>A0A9D4UKB1_ADICA</name>
<dbReference type="PANTHER" id="PTHR24170">
    <property type="entry name" value="ANKYRIN REPEAT DOMAIN-CONTAINING PROTEIN 27"/>
    <property type="match status" value="1"/>
</dbReference>
<dbReference type="InterPro" id="IPR001849">
    <property type="entry name" value="PH_domain"/>
</dbReference>
<evidence type="ECO:0000313" key="2">
    <source>
        <dbReference type="EMBL" id="KAI5069425.1"/>
    </source>
</evidence>
<evidence type="ECO:0000313" key="3">
    <source>
        <dbReference type="Proteomes" id="UP000886520"/>
    </source>
</evidence>
<dbReference type="InterPro" id="IPR003123">
    <property type="entry name" value="VPS9"/>
</dbReference>
<dbReference type="GO" id="GO:0005886">
    <property type="term" value="C:plasma membrane"/>
    <property type="evidence" value="ECO:0007669"/>
    <property type="project" value="TreeGrafter"/>
</dbReference>
<organism evidence="2 3">
    <name type="scientific">Adiantum capillus-veneris</name>
    <name type="common">Maidenhair fern</name>
    <dbReference type="NCBI Taxonomy" id="13818"/>
    <lineage>
        <taxon>Eukaryota</taxon>
        <taxon>Viridiplantae</taxon>
        <taxon>Streptophyta</taxon>
        <taxon>Embryophyta</taxon>
        <taxon>Tracheophyta</taxon>
        <taxon>Polypodiopsida</taxon>
        <taxon>Polypodiidae</taxon>
        <taxon>Polypodiales</taxon>
        <taxon>Pteridineae</taxon>
        <taxon>Pteridaceae</taxon>
        <taxon>Vittarioideae</taxon>
        <taxon>Adiantum</taxon>
    </lineage>
</organism>
<dbReference type="Pfam" id="PF02204">
    <property type="entry name" value="VPS9"/>
    <property type="match status" value="1"/>
</dbReference>